<evidence type="ECO:0000259" key="3">
    <source>
        <dbReference type="PROSITE" id="PS50983"/>
    </source>
</evidence>
<dbReference type="InterPro" id="IPR002491">
    <property type="entry name" value="ABC_transptr_periplasmic_BD"/>
</dbReference>
<evidence type="ECO:0000256" key="1">
    <source>
        <dbReference type="ARBA" id="ARBA00008814"/>
    </source>
</evidence>
<proteinExistence type="inferred from homology"/>
<sequence length="398" mass="45095">MKRLITIVLMGMIAISVVGCKAEIKGQEDIKTNVSQSKKETQGNSEVTFKEEDNEKETKQKVIIDQNGRKVELPDKIERIVTGRILPFPAVWFLATGSTDEIVGIHPASKSAAENSILKKMAPSILEAKTNFIKGSEMNIEELYKLKPDIVFMYGDSGNKLDEIEGKGINAVGIKTMSIANGDSVETLNSWLELLGQMTNQEKRAGEIIDYGRRVQQGIDKKLEGVEKAKKKKGLMIFTYADKGIVVSGKGFFGNHWLKDTGAVDVAENDINIKGVVNMEQIYKWNPEIIYITNFTDVQPEDLYNNTIEGQDWSKVKAVQDRQVYKIPLGIYRWFPPCGDSPLMLKWLAQKNYPEIFNDYKIEDEIKKYYKKFYDYELTDDEVNKILNPSRSAAEGYN</sequence>
<feature type="domain" description="Fe/B12 periplasmic-binding" evidence="3">
    <location>
        <begin position="79"/>
        <end position="356"/>
    </location>
</feature>
<feature type="compositionally biased region" description="Basic and acidic residues" evidence="2">
    <location>
        <begin position="48"/>
        <end position="59"/>
    </location>
</feature>
<dbReference type="AlphaFoldDB" id="A0A1M6P2H0"/>
<dbReference type="Gene3D" id="1.20.58.2180">
    <property type="match status" value="1"/>
</dbReference>
<dbReference type="Gene3D" id="3.40.50.1980">
    <property type="entry name" value="Nitrogenase molybdenum iron protein domain"/>
    <property type="match status" value="2"/>
</dbReference>
<dbReference type="EMBL" id="FRAG01000021">
    <property type="protein sequence ID" value="SHK02126.1"/>
    <property type="molecule type" value="Genomic_DNA"/>
</dbReference>
<protein>
    <submittedName>
        <fullName evidence="4">Iron complex transport system substrate-binding protein</fullName>
    </submittedName>
</protein>
<evidence type="ECO:0000256" key="2">
    <source>
        <dbReference type="SAM" id="MobiDB-lite"/>
    </source>
</evidence>
<reference evidence="4 5" key="1">
    <citation type="submission" date="2016-11" db="EMBL/GenBank/DDBJ databases">
        <authorList>
            <person name="Jaros S."/>
            <person name="Januszkiewicz K."/>
            <person name="Wedrychowicz H."/>
        </authorList>
    </citation>
    <scope>NUCLEOTIDE SEQUENCE [LARGE SCALE GENOMIC DNA]</scope>
    <source>
        <strain evidence="4 5">DSM 15212</strain>
    </source>
</reference>
<dbReference type="SUPFAM" id="SSF53807">
    <property type="entry name" value="Helical backbone' metal receptor"/>
    <property type="match status" value="1"/>
</dbReference>
<feature type="region of interest" description="Disordered" evidence="2">
    <location>
        <begin position="33"/>
        <end position="59"/>
    </location>
</feature>
<dbReference type="RefSeq" id="WP_207550792.1">
    <property type="nucleotide sequence ID" value="NZ_FRAG01000021.1"/>
</dbReference>
<dbReference type="Pfam" id="PF01497">
    <property type="entry name" value="Peripla_BP_2"/>
    <property type="match status" value="1"/>
</dbReference>
<accession>A0A1M6P2H0</accession>
<evidence type="ECO:0000313" key="5">
    <source>
        <dbReference type="Proteomes" id="UP000184465"/>
    </source>
</evidence>
<name>A0A1M6P2H0_PARC5</name>
<evidence type="ECO:0000313" key="4">
    <source>
        <dbReference type="EMBL" id="SHK02126.1"/>
    </source>
</evidence>
<comment type="similarity">
    <text evidence="1">Belongs to the bacterial solute-binding protein 8 family.</text>
</comment>
<dbReference type="Proteomes" id="UP000184465">
    <property type="component" value="Unassembled WGS sequence"/>
</dbReference>
<dbReference type="PROSITE" id="PS50983">
    <property type="entry name" value="FE_B12_PBP"/>
    <property type="match status" value="1"/>
</dbReference>
<dbReference type="STRING" id="1121301.SAMN02745912_01977"/>
<gene>
    <name evidence="4" type="ORF">SAMN02745912_01977</name>
</gene>
<dbReference type="GO" id="GO:0071281">
    <property type="term" value="P:cellular response to iron ion"/>
    <property type="evidence" value="ECO:0007669"/>
    <property type="project" value="TreeGrafter"/>
</dbReference>
<organism evidence="4 5">
    <name type="scientific">Paramaledivibacter caminithermalis (strain DSM 15212 / CIP 107654 / DViRD3)</name>
    <name type="common">Clostridium caminithermale</name>
    <dbReference type="NCBI Taxonomy" id="1121301"/>
    <lineage>
        <taxon>Bacteria</taxon>
        <taxon>Bacillati</taxon>
        <taxon>Bacillota</taxon>
        <taxon>Clostridia</taxon>
        <taxon>Peptostreptococcales</taxon>
        <taxon>Caminicellaceae</taxon>
        <taxon>Paramaledivibacter</taxon>
    </lineage>
</organism>
<dbReference type="InterPro" id="IPR050902">
    <property type="entry name" value="ABC_Transporter_SBP"/>
</dbReference>
<keyword evidence="5" id="KW-1185">Reference proteome</keyword>
<dbReference type="PROSITE" id="PS51257">
    <property type="entry name" value="PROKAR_LIPOPROTEIN"/>
    <property type="match status" value="1"/>
</dbReference>
<dbReference type="PANTHER" id="PTHR30535:SF34">
    <property type="entry name" value="MOLYBDATE-BINDING PROTEIN MOLA"/>
    <property type="match status" value="1"/>
</dbReference>
<dbReference type="PANTHER" id="PTHR30535">
    <property type="entry name" value="VITAMIN B12-BINDING PROTEIN"/>
    <property type="match status" value="1"/>
</dbReference>